<feature type="compositionally biased region" description="Polar residues" evidence="1">
    <location>
        <begin position="289"/>
        <end position="306"/>
    </location>
</feature>
<keyword evidence="2" id="KW-0812">Transmembrane</keyword>
<feature type="compositionally biased region" description="Pro residues" evidence="1">
    <location>
        <begin position="771"/>
        <end position="787"/>
    </location>
</feature>
<feature type="transmembrane region" description="Helical" evidence="2">
    <location>
        <begin position="824"/>
        <end position="846"/>
    </location>
</feature>
<evidence type="ECO:0000256" key="2">
    <source>
        <dbReference type="SAM" id="Phobius"/>
    </source>
</evidence>
<name>A0ABZ0A4Q4_9ACTN</name>
<gene>
    <name evidence="3" type="ORF">RMN56_10970</name>
</gene>
<feature type="compositionally biased region" description="Polar residues" evidence="1">
    <location>
        <begin position="333"/>
        <end position="343"/>
    </location>
</feature>
<feature type="compositionally biased region" description="Low complexity" evidence="1">
    <location>
        <begin position="155"/>
        <end position="174"/>
    </location>
</feature>
<proteinExistence type="predicted"/>
<feature type="compositionally biased region" description="Pro residues" evidence="1">
    <location>
        <begin position="663"/>
        <end position="680"/>
    </location>
</feature>
<evidence type="ECO:0000256" key="1">
    <source>
        <dbReference type="SAM" id="MobiDB-lite"/>
    </source>
</evidence>
<evidence type="ECO:0000313" key="3">
    <source>
        <dbReference type="EMBL" id="WNM41820.1"/>
    </source>
</evidence>
<dbReference type="Proteomes" id="UP001303001">
    <property type="component" value="Chromosome"/>
</dbReference>
<protein>
    <submittedName>
        <fullName evidence="3">Uncharacterized protein</fullName>
    </submittedName>
</protein>
<keyword evidence="2" id="KW-0472">Membrane</keyword>
<feature type="compositionally biased region" description="Low complexity" evidence="1">
    <location>
        <begin position="95"/>
        <end position="113"/>
    </location>
</feature>
<feature type="compositionally biased region" description="Gly residues" evidence="1">
    <location>
        <begin position="740"/>
        <end position="753"/>
    </location>
</feature>
<feature type="compositionally biased region" description="Basic and acidic residues" evidence="1">
    <location>
        <begin position="1"/>
        <end position="10"/>
    </location>
</feature>
<evidence type="ECO:0000313" key="4">
    <source>
        <dbReference type="Proteomes" id="UP001303001"/>
    </source>
</evidence>
<feature type="compositionally biased region" description="Low complexity" evidence="1">
    <location>
        <begin position="52"/>
        <end position="68"/>
    </location>
</feature>
<sequence>MTSEAPHRPGQEPGEVSPGAGGPVPYGDRPAQQDNGYGAPDLGWAPPPPAGRPAQPAPAWAAADDQPPAWTPPGGQPAAGRATAQVPPPAEPGGWSPASQPAWAAPEQSAPSWGGPDQGAPAWGAPEQADAHRGAEPGPSAWAAAPPHNPTESTPPAWGAPAAAGEQPAWAQAGDPGARGAAHVPAPATVPNESWATPAGQDDPNRSGGWNPPTGQQDDDPGRSGGWRAAQEDNSGGWAVGAAAQQQDDRPAWGQQGEQAAPGWTPAEPTARAAAKVSVPGAVRPEGAWSSQDHQGQAASWQNGPNATHGDDQGQAPSWQNGPNATHGDDQGQAASWQNGSATQDDDPDRSGGWAAGRSAGGAEAPQQAAWGAPEEQRPSAAWSGAAAVPQQREPEQPADEPAQPGWGSAAVPAPAEARASASVPSPDSPPAWGGNQDNPGQWTRDRPAIPEAEPWAPGQAWGRAAEAQPEQSASPGWEPARADDGPIYQPAPGPGISPANAVPLPPQEQRVPGAALAAAPPADYAPFNPGGEPGDRNPQAYEPEPAADASWGTPGPAHDEPQSPAGPVVPGPRTSPEAGAGGAVSASASVPMTSRVTPPADQPLPTGGTPAPQPRVYGRPARPEREEAPGQDGPNGFAEPGPHSRADESDRQHGYAEAPPVHSAPPSSPAAPPPFPPGVPSFVDPPGNSRPVNGVHPHNGERPGGPHDPFGGPGGPHEPFGAPAGHQDPFGPPHRDQFGGPGGGDPFGGPAGGRASVAVPGQMPMGEPGGFPPAFPPPPQQGPPAWPQAGQGGDADQGRFEAFKPEAEPKTEAPTPKVRNGRVLALVLIAAVLILAVPLGLLTLLGKIGGDDKPAGFDPAVGSCVKQSNATAVAADCGEQGAFTVVSKVDSKDKCADPAQPQVVLPGDGSNRVLCLKPAGQ</sequence>
<organism evidence="3 4">
    <name type="scientific">Micromonospora halotolerans</name>
    <dbReference type="NCBI Taxonomy" id="709879"/>
    <lineage>
        <taxon>Bacteria</taxon>
        <taxon>Bacillati</taxon>
        <taxon>Actinomycetota</taxon>
        <taxon>Actinomycetes</taxon>
        <taxon>Micromonosporales</taxon>
        <taxon>Micromonosporaceae</taxon>
        <taxon>Micromonospora</taxon>
    </lineage>
</organism>
<feature type="compositionally biased region" description="Low complexity" evidence="1">
    <location>
        <begin position="400"/>
        <end position="426"/>
    </location>
</feature>
<keyword evidence="2" id="KW-1133">Transmembrane helix</keyword>
<feature type="compositionally biased region" description="Basic and acidic residues" evidence="1">
    <location>
        <begin position="643"/>
        <end position="655"/>
    </location>
</feature>
<keyword evidence="4" id="KW-1185">Reference proteome</keyword>
<feature type="compositionally biased region" description="Low complexity" evidence="1">
    <location>
        <begin position="351"/>
        <end position="365"/>
    </location>
</feature>
<feature type="region of interest" description="Disordered" evidence="1">
    <location>
        <begin position="1"/>
        <end position="799"/>
    </location>
</feature>
<reference evidence="3 4" key="1">
    <citation type="submission" date="2023-09" db="EMBL/GenBank/DDBJ databases">
        <title>Micromonospora halotolerans DSM 45598 genome sequence.</title>
        <authorList>
            <person name="Mo P."/>
        </authorList>
    </citation>
    <scope>NUCLEOTIDE SEQUENCE [LARGE SCALE GENOMIC DNA]</scope>
    <source>
        <strain evidence="3 4">DSM 45598</strain>
    </source>
</reference>
<dbReference type="RefSeq" id="WP_313723709.1">
    <property type="nucleotide sequence ID" value="NZ_CP134876.1"/>
</dbReference>
<accession>A0ABZ0A4Q4</accession>
<dbReference type="EMBL" id="CP134876">
    <property type="protein sequence ID" value="WNM41820.1"/>
    <property type="molecule type" value="Genomic_DNA"/>
</dbReference>
<feature type="compositionally biased region" description="Low complexity" evidence="1">
    <location>
        <begin position="513"/>
        <end position="530"/>
    </location>
</feature>
<feature type="compositionally biased region" description="Polar residues" evidence="1">
    <location>
        <begin position="315"/>
        <end position="324"/>
    </location>
</feature>